<feature type="chain" id="PRO_5001714664" evidence="3">
    <location>
        <begin position="27"/>
        <end position="112"/>
    </location>
</feature>
<feature type="active site" description="Cysteine persulfide intermediate" evidence="1">
    <location>
        <position position="74"/>
    </location>
</feature>
<accession>A0A076LM89</accession>
<dbReference type="KEGG" id="ete:ETEE_2532"/>
<feature type="signal peptide" evidence="3">
    <location>
        <begin position="1"/>
        <end position="26"/>
    </location>
</feature>
<dbReference type="PANTHER" id="PTHR45431">
    <property type="entry name" value="RHODANESE-LIKE DOMAIN-CONTAINING PROTEIN 15, CHLOROPLASTIC"/>
    <property type="match status" value="1"/>
</dbReference>
<dbReference type="Proteomes" id="UP000028681">
    <property type="component" value="Chromosome"/>
</dbReference>
<dbReference type="NCBIfam" id="NF007627">
    <property type="entry name" value="PRK10287.1"/>
    <property type="match status" value="1"/>
</dbReference>
<dbReference type="RefSeq" id="WP_034163244.1">
    <property type="nucleotide sequence ID" value="NZ_CP006664.1"/>
</dbReference>
<organism evidence="5 6">
    <name type="scientific">Edwardsiella anguillarum ET080813</name>
    <dbReference type="NCBI Taxonomy" id="667120"/>
    <lineage>
        <taxon>Bacteria</taxon>
        <taxon>Pseudomonadati</taxon>
        <taxon>Pseudomonadota</taxon>
        <taxon>Gammaproteobacteria</taxon>
        <taxon>Enterobacterales</taxon>
        <taxon>Hafniaceae</taxon>
        <taxon>Edwardsiella</taxon>
    </lineage>
</organism>
<evidence type="ECO:0000313" key="5">
    <source>
        <dbReference type="EMBL" id="AIJ08971.1"/>
    </source>
</evidence>
<sequence length="112" mass="12579">MFAQIRRMKQGLLMAGLLATSAPLWAAEYWIDVRVPEQYQQEHVKGAHNIPLKNLAQRIGALTQDKNDTLHLYCNSGRQSGQAEALLQQMGYRHAVNAGGLEQVAKHQQMVK</sequence>
<dbReference type="NCBIfam" id="TIGR02981">
    <property type="entry name" value="phageshock_pspE"/>
    <property type="match status" value="1"/>
</dbReference>
<reference evidence="5 6" key="1">
    <citation type="journal article" date="2012" name="PLoS ONE">
        <title>Edwardsiella comparative phylogenomics reveal the new intra/inter-species taxonomic relationships, virulence evolution and niche adaptation mechanisms.</title>
        <authorList>
            <person name="Yang M."/>
            <person name="Lv Y."/>
            <person name="Xiao J."/>
            <person name="Wu H."/>
            <person name="Zheng H."/>
            <person name="Liu Q."/>
            <person name="Zhang Y."/>
            <person name="Wang Q."/>
        </authorList>
    </citation>
    <scope>NUCLEOTIDE SEQUENCE [LARGE SCALE GENOMIC DNA]</scope>
    <source>
        <strain evidence="6">080813</strain>
    </source>
</reference>
<feature type="site" description="May be important for providing the necessary conformational flexibility for enzymatic catalysis" evidence="2">
    <location>
        <position position="100"/>
    </location>
</feature>
<dbReference type="EMBL" id="CP006664">
    <property type="protein sequence ID" value="AIJ08971.1"/>
    <property type="molecule type" value="Genomic_DNA"/>
</dbReference>
<proteinExistence type="predicted"/>
<dbReference type="AlphaFoldDB" id="A0A076LM89"/>
<evidence type="ECO:0000256" key="3">
    <source>
        <dbReference type="SAM" id="SignalP"/>
    </source>
</evidence>
<dbReference type="HOGENOM" id="CLU_089574_15_1_6"/>
<protein>
    <submittedName>
        <fullName evidence="5">Phage shock protein E</fullName>
    </submittedName>
</protein>
<name>A0A076LM89_9GAMM</name>
<feature type="domain" description="Rhodanese" evidence="4">
    <location>
        <begin position="24"/>
        <end position="112"/>
    </location>
</feature>
<dbReference type="GeneID" id="33940112"/>
<evidence type="ECO:0000259" key="4">
    <source>
        <dbReference type="PROSITE" id="PS50206"/>
    </source>
</evidence>
<evidence type="ECO:0000256" key="1">
    <source>
        <dbReference type="PIRSR" id="PIRSR614323-1"/>
    </source>
</evidence>
<dbReference type="InterPro" id="IPR036873">
    <property type="entry name" value="Rhodanese-like_dom_sf"/>
</dbReference>
<dbReference type="InterPro" id="IPR001763">
    <property type="entry name" value="Rhodanese-like_dom"/>
</dbReference>
<dbReference type="SUPFAM" id="SSF52821">
    <property type="entry name" value="Rhodanese/Cell cycle control phosphatase"/>
    <property type="match status" value="1"/>
</dbReference>
<dbReference type="Pfam" id="PF00581">
    <property type="entry name" value="Rhodanese"/>
    <property type="match status" value="1"/>
</dbReference>
<dbReference type="PROSITE" id="PS50206">
    <property type="entry name" value="RHODANESE_3"/>
    <property type="match status" value="1"/>
</dbReference>
<dbReference type="SMART" id="SM00450">
    <property type="entry name" value="RHOD"/>
    <property type="match status" value="1"/>
</dbReference>
<evidence type="ECO:0000256" key="2">
    <source>
        <dbReference type="PIRSR" id="PIRSR614323-2"/>
    </source>
</evidence>
<dbReference type="InterPro" id="IPR014323">
    <property type="entry name" value="PspE"/>
</dbReference>
<keyword evidence="3" id="KW-0732">Signal</keyword>
<evidence type="ECO:0000313" key="6">
    <source>
        <dbReference type="Proteomes" id="UP000028681"/>
    </source>
</evidence>
<gene>
    <name evidence="5" type="ORF">ETEE_2532</name>
</gene>
<dbReference type="Gene3D" id="3.40.250.10">
    <property type="entry name" value="Rhodanese-like domain"/>
    <property type="match status" value="1"/>
</dbReference>
<dbReference type="InterPro" id="IPR052367">
    <property type="entry name" value="Thiosulfate_ST/Rhodanese-like"/>
</dbReference>
<dbReference type="PANTHER" id="PTHR45431:SF3">
    <property type="entry name" value="RHODANESE-LIKE DOMAIN-CONTAINING PROTEIN 15, CHLOROPLASTIC"/>
    <property type="match status" value="1"/>
</dbReference>
<dbReference type="CDD" id="cd00158">
    <property type="entry name" value="RHOD"/>
    <property type="match status" value="1"/>
</dbReference>